<dbReference type="PANTHER" id="PTHR44757:SF2">
    <property type="entry name" value="BIOFILM ARCHITECTURE MAINTENANCE PROTEIN MBAA"/>
    <property type="match status" value="1"/>
</dbReference>
<dbReference type="GO" id="GO:0006355">
    <property type="term" value="P:regulation of DNA-templated transcription"/>
    <property type="evidence" value="ECO:0007669"/>
    <property type="project" value="InterPro"/>
</dbReference>
<evidence type="ECO:0000259" key="5">
    <source>
        <dbReference type="PROSITE" id="PS50887"/>
    </source>
</evidence>
<dbReference type="InterPro" id="IPR013767">
    <property type="entry name" value="PAS_fold"/>
</dbReference>
<keyword evidence="2" id="KW-1133">Transmembrane helix</keyword>
<dbReference type="SMART" id="SM00086">
    <property type="entry name" value="PAC"/>
    <property type="match status" value="1"/>
</dbReference>
<feature type="compositionally biased region" description="Basic residues" evidence="1">
    <location>
        <begin position="1"/>
        <end position="10"/>
    </location>
</feature>
<evidence type="ECO:0000313" key="7">
    <source>
        <dbReference type="Proteomes" id="UP000033220"/>
    </source>
</evidence>
<evidence type="ECO:0000313" key="6">
    <source>
        <dbReference type="EMBL" id="CCG07710.1"/>
    </source>
</evidence>
<evidence type="ECO:0000259" key="4">
    <source>
        <dbReference type="PROSITE" id="PS50113"/>
    </source>
</evidence>
<proteinExistence type="predicted"/>
<dbReference type="NCBIfam" id="TIGR00254">
    <property type="entry name" value="GGDEF"/>
    <property type="match status" value="1"/>
</dbReference>
<dbReference type="STRING" id="1150469.RSPPHO_01084"/>
<dbReference type="InterPro" id="IPR035965">
    <property type="entry name" value="PAS-like_dom_sf"/>
</dbReference>
<dbReference type="eggNOG" id="COG0715">
    <property type="taxonomic scope" value="Bacteria"/>
</dbReference>
<feature type="transmembrane region" description="Helical" evidence="2">
    <location>
        <begin position="117"/>
        <end position="135"/>
    </location>
</feature>
<feature type="compositionally biased region" description="Basic residues" evidence="1">
    <location>
        <begin position="93"/>
        <end position="109"/>
    </location>
</feature>
<dbReference type="Pfam" id="PF00990">
    <property type="entry name" value="GGDEF"/>
    <property type="match status" value="1"/>
</dbReference>
<dbReference type="PATRIC" id="fig|1150469.3.peg.1235"/>
<dbReference type="Gene3D" id="3.40.190.10">
    <property type="entry name" value="Periplasmic binding protein-like II"/>
    <property type="match status" value="2"/>
</dbReference>
<sequence>MDRGRGHRPRPSGVGLTGHPRTLHRQRCSSTSVAGLPSAALVAPGALPRGRGGSRRGLPGPIPGHCRPGKCQTRRRAGPQDAGGRRAQGGRRGVARRKAKGLAGTPHRRSPIMRGPLPLVLALVSLFVLCLLGPLQAAQPVERVVLHLKWTHAFQFAGYYAAQSLGYYREAGLDVDIREALPGTDVVQAVVADEGHYGIGTSSLLLARHAGHPVVALAVIFQHSPLVLVARSLFPGQTLHDLVGRRVMLEPQSEELLASLQKEGIAPGTLTLLDHSFDPQDLMEGMVDAMSAYTTNELYYFERAGFPYLLFSPRTQGIDFYGDTLFTSEQEIDRHPARVRAFRAASLKGWQYALSHPAQVIDMILARAPDSHERAFYEYEAHQTAPLIRPDLVEIGYMSPARWRHIADTYAEIGLLPPGLPLGGFLYNATPPNGLSGAWPTYSLGGAGLLALLVGTSLLRSRHRRHVARLNAELRDVHAALDESEGRFKVLSETTSVGLFVVRDGRLILVNPVLTTLTGFSREELLRMDPYTLVHPDDRGLVQARSQARGRGDPTPNRYEIRLLHANGSERWVELTAGQLSYGGSMATIGSLTDLTERRRTEERIRHMAQHDPLTGLPNRAQVSDRLHQALPRPGGEGPPLALLYIDLDRFKPINGTHGHAVGDRVLQEVGRRLRAVLRRSDLAGRIGGDEFVVLVLPGGDRAELRELCQRLRATIARPIEINGLTVSVTASVGIALCPEHGQDEVTLARAADLALYEAKRQGRDTERFYHPGIVRDLADIH</sequence>
<name>H6SS31_PARPM</name>
<dbReference type="KEGG" id="rpm:RSPPHO_01084"/>
<dbReference type="EMBL" id="HE663493">
    <property type="protein sequence ID" value="CCG07710.1"/>
    <property type="molecule type" value="Genomic_DNA"/>
</dbReference>
<dbReference type="CDD" id="cd00130">
    <property type="entry name" value="PAS"/>
    <property type="match status" value="1"/>
</dbReference>
<protein>
    <submittedName>
        <fullName evidence="6">Putative diguanylate cyclase (GGDEF domain)</fullName>
    </submittedName>
</protein>
<gene>
    <name evidence="6" type="ORF">RSPPHO_01084</name>
</gene>
<feature type="domain" description="GGDEF" evidence="5">
    <location>
        <begin position="639"/>
        <end position="772"/>
    </location>
</feature>
<feature type="domain" description="PAS" evidence="3">
    <location>
        <begin position="504"/>
        <end position="539"/>
    </location>
</feature>
<dbReference type="CDD" id="cd01949">
    <property type="entry name" value="GGDEF"/>
    <property type="match status" value="1"/>
</dbReference>
<dbReference type="Pfam" id="PF00989">
    <property type="entry name" value="PAS"/>
    <property type="match status" value="1"/>
</dbReference>
<feature type="region of interest" description="Disordered" evidence="1">
    <location>
        <begin position="43"/>
        <end position="109"/>
    </location>
</feature>
<keyword evidence="2" id="KW-0472">Membrane</keyword>
<keyword evidence="7" id="KW-1185">Reference proteome</keyword>
<accession>H6SS31</accession>
<dbReference type="SUPFAM" id="SSF55785">
    <property type="entry name" value="PYP-like sensor domain (PAS domain)"/>
    <property type="match status" value="1"/>
</dbReference>
<feature type="domain" description="PAC" evidence="4">
    <location>
        <begin position="557"/>
        <end position="607"/>
    </location>
</feature>
<dbReference type="PROSITE" id="PS50113">
    <property type="entry name" value="PAC"/>
    <property type="match status" value="1"/>
</dbReference>
<dbReference type="SMART" id="SM00091">
    <property type="entry name" value="PAS"/>
    <property type="match status" value="1"/>
</dbReference>
<keyword evidence="2" id="KW-0812">Transmembrane</keyword>
<dbReference type="InterPro" id="IPR001610">
    <property type="entry name" value="PAC"/>
</dbReference>
<dbReference type="Gene3D" id="3.30.450.20">
    <property type="entry name" value="PAS domain"/>
    <property type="match status" value="1"/>
</dbReference>
<dbReference type="AlphaFoldDB" id="H6SS31"/>
<feature type="region of interest" description="Disordered" evidence="1">
    <location>
        <begin position="1"/>
        <end position="23"/>
    </location>
</feature>
<dbReference type="PROSITE" id="PS50887">
    <property type="entry name" value="GGDEF"/>
    <property type="match status" value="1"/>
</dbReference>
<dbReference type="InterPro" id="IPR029787">
    <property type="entry name" value="Nucleotide_cyclase"/>
</dbReference>
<dbReference type="eggNOG" id="COG5001">
    <property type="taxonomic scope" value="Bacteria"/>
</dbReference>
<dbReference type="InterPro" id="IPR000014">
    <property type="entry name" value="PAS"/>
</dbReference>
<reference evidence="6 7" key="1">
    <citation type="submission" date="2012-02" db="EMBL/GenBank/DDBJ databases">
        <title>Shotgun genome sequence of Phaeospirillum photometricum DSM 122.</title>
        <authorList>
            <person name="Duquesne K."/>
            <person name="Sturgis J."/>
        </authorList>
    </citation>
    <scope>NUCLEOTIDE SEQUENCE [LARGE SCALE GENOMIC DNA]</scope>
    <source>
        <strain evidence="7">DSM122</strain>
    </source>
</reference>
<dbReference type="Proteomes" id="UP000033220">
    <property type="component" value="Chromosome DSM 122"/>
</dbReference>
<dbReference type="Pfam" id="PF09084">
    <property type="entry name" value="NMT1"/>
    <property type="match status" value="1"/>
</dbReference>
<dbReference type="PANTHER" id="PTHR44757">
    <property type="entry name" value="DIGUANYLATE CYCLASE DGCP"/>
    <property type="match status" value="1"/>
</dbReference>
<organism evidence="6 7">
    <name type="scientific">Pararhodospirillum photometricum DSM 122</name>
    <dbReference type="NCBI Taxonomy" id="1150469"/>
    <lineage>
        <taxon>Bacteria</taxon>
        <taxon>Pseudomonadati</taxon>
        <taxon>Pseudomonadota</taxon>
        <taxon>Alphaproteobacteria</taxon>
        <taxon>Rhodospirillales</taxon>
        <taxon>Rhodospirillaceae</taxon>
        <taxon>Pararhodospirillum</taxon>
    </lineage>
</organism>
<evidence type="ECO:0000256" key="1">
    <source>
        <dbReference type="SAM" id="MobiDB-lite"/>
    </source>
</evidence>
<dbReference type="SUPFAM" id="SSF53850">
    <property type="entry name" value="Periplasmic binding protein-like II"/>
    <property type="match status" value="1"/>
</dbReference>
<dbReference type="PROSITE" id="PS50112">
    <property type="entry name" value="PAS"/>
    <property type="match status" value="1"/>
</dbReference>
<dbReference type="InterPro" id="IPR043128">
    <property type="entry name" value="Rev_trsase/Diguanyl_cyclase"/>
</dbReference>
<dbReference type="InterPro" id="IPR052155">
    <property type="entry name" value="Biofilm_reg_signaling"/>
</dbReference>
<dbReference type="InterPro" id="IPR000160">
    <property type="entry name" value="GGDEF_dom"/>
</dbReference>
<dbReference type="InterPro" id="IPR000700">
    <property type="entry name" value="PAS-assoc_C"/>
</dbReference>
<dbReference type="SMART" id="SM00267">
    <property type="entry name" value="GGDEF"/>
    <property type="match status" value="1"/>
</dbReference>
<evidence type="ECO:0000259" key="3">
    <source>
        <dbReference type="PROSITE" id="PS50112"/>
    </source>
</evidence>
<dbReference type="GO" id="GO:0003824">
    <property type="term" value="F:catalytic activity"/>
    <property type="evidence" value="ECO:0007669"/>
    <property type="project" value="UniProtKB-ARBA"/>
</dbReference>
<dbReference type="SUPFAM" id="SSF55073">
    <property type="entry name" value="Nucleotide cyclase"/>
    <property type="match status" value="1"/>
</dbReference>
<dbReference type="FunFam" id="3.30.70.270:FF:000001">
    <property type="entry name" value="Diguanylate cyclase domain protein"/>
    <property type="match status" value="1"/>
</dbReference>
<dbReference type="NCBIfam" id="TIGR00229">
    <property type="entry name" value="sensory_box"/>
    <property type="match status" value="1"/>
</dbReference>
<evidence type="ECO:0000256" key="2">
    <source>
        <dbReference type="SAM" id="Phobius"/>
    </source>
</evidence>
<dbReference type="InterPro" id="IPR015168">
    <property type="entry name" value="SsuA/THI5"/>
</dbReference>
<dbReference type="HOGENOM" id="CLU_000445_86_4_5"/>
<dbReference type="Gene3D" id="3.30.70.270">
    <property type="match status" value="1"/>
</dbReference>